<gene>
    <name evidence="1" type="ORF">C7S18_04650</name>
</gene>
<organism evidence="1 2">
    <name type="scientific">Ahniella affigens</name>
    <dbReference type="NCBI Taxonomy" id="2021234"/>
    <lineage>
        <taxon>Bacteria</taxon>
        <taxon>Pseudomonadati</taxon>
        <taxon>Pseudomonadota</taxon>
        <taxon>Gammaproteobacteria</taxon>
        <taxon>Lysobacterales</taxon>
        <taxon>Rhodanobacteraceae</taxon>
        <taxon>Ahniella</taxon>
    </lineage>
</organism>
<evidence type="ECO:0000313" key="1">
    <source>
        <dbReference type="EMBL" id="AVP96531.1"/>
    </source>
</evidence>
<dbReference type="AlphaFoldDB" id="A0A2P1PNV7"/>
<reference evidence="1 2" key="2">
    <citation type="submission" date="2018-03" db="EMBL/GenBank/DDBJ databases">
        <authorList>
            <person name="Keele B.F."/>
        </authorList>
    </citation>
    <scope>NUCLEOTIDE SEQUENCE [LARGE SCALE GENOMIC DNA]</scope>
    <source>
        <strain evidence="1 2">D13</strain>
    </source>
</reference>
<proteinExistence type="predicted"/>
<dbReference type="EMBL" id="CP027860">
    <property type="protein sequence ID" value="AVP96531.1"/>
    <property type="molecule type" value="Genomic_DNA"/>
</dbReference>
<protein>
    <submittedName>
        <fullName evidence="1">Uncharacterized protein</fullName>
    </submittedName>
</protein>
<dbReference type="KEGG" id="xba:C7S18_04650"/>
<keyword evidence="2" id="KW-1185">Reference proteome</keyword>
<dbReference type="RefSeq" id="WP_106890459.1">
    <property type="nucleotide sequence ID" value="NZ_CP027860.1"/>
</dbReference>
<evidence type="ECO:0000313" key="2">
    <source>
        <dbReference type="Proteomes" id="UP000241074"/>
    </source>
</evidence>
<sequence>MNQTDIPWADIDAAIADGQMVDAVRLYRLATGSAIGPAVMLLNERKAVLGPKSASPTESEARSQQAKLTQPVLDDDALARIRVFEDSAYCPVGGRLAAWRNRRGELCVLHRRDARSVEVNLLPASGNYAHDLHGFSLTNEDLIARLEAGGELHPADFAGTTQIASLILRQIAPTVVPETRTIWQPSRATILALDALRFEARYVFRGDYWSIAEWQGALERAARLPELAEPLLDARAEAAPNEGFIPNTAQCNLLLHLCIAECAVDQVRLDSEHFFADLATRRIEDTPLAHRDAWSALIGLADANHRRRNTLPPWLDRATRSGQLAGLSPPGMARFLVPRLDGCLPPGADLDALWTFLAGAAGRGNWLLAMAPTS</sequence>
<dbReference type="Proteomes" id="UP000241074">
    <property type="component" value="Chromosome"/>
</dbReference>
<reference evidence="1 2" key="1">
    <citation type="submission" date="2018-03" db="EMBL/GenBank/DDBJ databases">
        <title>Ahniella affigens gen. nov., sp. nov., a gammaproteobacterium isolated from sandy soil near a stream.</title>
        <authorList>
            <person name="Ko Y."/>
            <person name="Kim J.-H."/>
        </authorList>
    </citation>
    <scope>NUCLEOTIDE SEQUENCE [LARGE SCALE GENOMIC DNA]</scope>
    <source>
        <strain evidence="1 2">D13</strain>
    </source>
</reference>
<accession>A0A2P1PNV7</accession>
<name>A0A2P1PNV7_9GAMM</name>